<evidence type="ECO:0000313" key="4">
    <source>
        <dbReference type="EnsemblPlants" id="KRH45439"/>
    </source>
</evidence>
<reference evidence="3 4" key="1">
    <citation type="journal article" date="2010" name="Nature">
        <title>Genome sequence of the palaeopolyploid soybean.</title>
        <authorList>
            <person name="Schmutz J."/>
            <person name="Cannon S.B."/>
            <person name="Schlueter J."/>
            <person name="Ma J."/>
            <person name="Mitros T."/>
            <person name="Nelson W."/>
            <person name="Hyten D.L."/>
            <person name="Song Q."/>
            <person name="Thelen J.J."/>
            <person name="Cheng J."/>
            <person name="Xu D."/>
            <person name="Hellsten U."/>
            <person name="May G.D."/>
            <person name="Yu Y."/>
            <person name="Sakurai T."/>
            <person name="Umezawa T."/>
            <person name="Bhattacharyya M.K."/>
            <person name="Sandhu D."/>
            <person name="Valliyodan B."/>
            <person name="Lindquist E."/>
            <person name="Peto M."/>
            <person name="Grant D."/>
            <person name="Shu S."/>
            <person name="Goodstein D."/>
            <person name="Barry K."/>
            <person name="Futrell-Griggs M."/>
            <person name="Abernathy B."/>
            <person name="Du J."/>
            <person name="Tian Z."/>
            <person name="Zhu L."/>
            <person name="Gill N."/>
            <person name="Joshi T."/>
            <person name="Libault M."/>
            <person name="Sethuraman A."/>
            <person name="Zhang X.-C."/>
            <person name="Shinozaki K."/>
            <person name="Nguyen H.T."/>
            <person name="Wing R.A."/>
            <person name="Cregan P."/>
            <person name="Specht J."/>
            <person name="Grimwood J."/>
            <person name="Rokhsar D."/>
            <person name="Stacey G."/>
            <person name="Shoemaker R.C."/>
            <person name="Jackson S.A."/>
        </authorList>
    </citation>
    <scope>NUCLEOTIDE SEQUENCE [LARGE SCALE GENOMIC DNA]</scope>
    <source>
        <strain evidence="4">cv. Williams 82</strain>
        <tissue evidence="3">Callus</tissue>
    </source>
</reference>
<evidence type="ECO:0000313" key="5">
    <source>
        <dbReference type="Proteomes" id="UP000008827"/>
    </source>
</evidence>
<dbReference type="InParanoid" id="K7L978"/>
<name>K7L978_SOYBN</name>
<accession>K7L978</accession>
<dbReference type="HOGENOM" id="CLU_1996700_0_0_1"/>
<dbReference type="InterPro" id="IPR032284">
    <property type="entry name" value="RecQ_Zn-bd"/>
</dbReference>
<feature type="transmembrane region" description="Helical" evidence="1">
    <location>
        <begin position="6"/>
        <end position="24"/>
    </location>
</feature>
<dbReference type="EnsemblPlants" id="KRH45439">
    <property type="protein sequence ID" value="KRH45439"/>
    <property type="gene ID" value="GLYMA_08G271800"/>
</dbReference>
<dbReference type="InterPro" id="IPR036388">
    <property type="entry name" value="WH-like_DNA-bd_sf"/>
</dbReference>
<keyword evidence="1" id="KW-1133">Transmembrane helix</keyword>
<evidence type="ECO:0000256" key="1">
    <source>
        <dbReference type="SAM" id="Phobius"/>
    </source>
</evidence>
<keyword evidence="5" id="KW-1185">Reference proteome</keyword>
<reference evidence="3" key="3">
    <citation type="submission" date="2018-07" db="EMBL/GenBank/DDBJ databases">
        <title>WGS assembly of Glycine max.</title>
        <authorList>
            <person name="Schmutz J."/>
            <person name="Cannon S."/>
            <person name="Schlueter J."/>
            <person name="Ma J."/>
            <person name="Mitros T."/>
            <person name="Nelson W."/>
            <person name="Hyten D."/>
            <person name="Song Q."/>
            <person name="Thelen J."/>
            <person name="Cheng J."/>
            <person name="Xu D."/>
            <person name="Hellsten U."/>
            <person name="May G."/>
            <person name="Yu Y."/>
            <person name="Sakurai T."/>
            <person name="Umezawa T."/>
            <person name="Bhattacharyya M."/>
            <person name="Sandhu D."/>
            <person name="Valliyodan B."/>
            <person name="Lindquist E."/>
            <person name="Peto M."/>
            <person name="Grant D."/>
            <person name="Shu S."/>
            <person name="Goodstein D."/>
            <person name="Barry K."/>
            <person name="Futrell-Griggs M."/>
            <person name="Abernathy B."/>
            <person name="Du J."/>
            <person name="Tian Z."/>
            <person name="Zhu L."/>
            <person name="Gill N."/>
            <person name="Joshi T."/>
            <person name="Libault M."/>
            <person name="Sethuraman A."/>
            <person name="Zhang X."/>
            <person name="Shinozaki K."/>
            <person name="Nguyen H."/>
            <person name="Wing R."/>
            <person name="Cregan P."/>
            <person name="Specht J."/>
            <person name="Grimwood J."/>
            <person name="Rokhsar D."/>
            <person name="Stacey G."/>
            <person name="Shoemaker R."/>
            <person name="Jackson S."/>
        </authorList>
    </citation>
    <scope>NUCLEOTIDE SEQUENCE</scope>
    <source>
        <tissue evidence="3">Callus</tissue>
    </source>
</reference>
<dbReference type="EMBL" id="CM000841">
    <property type="protein sequence ID" value="KRH45439.1"/>
    <property type="molecule type" value="Genomic_DNA"/>
</dbReference>
<evidence type="ECO:0000259" key="2">
    <source>
        <dbReference type="Pfam" id="PF16124"/>
    </source>
</evidence>
<organism evidence="3">
    <name type="scientific">Glycine max</name>
    <name type="common">Soybean</name>
    <name type="synonym">Glycine hispida</name>
    <dbReference type="NCBI Taxonomy" id="3847"/>
    <lineage>
        <taxon>Eukaryota</taxon>
        <taxon>Viridiplantae</taxon>
        <taxon>Streptophyta</taxon>
        <taxon>Embryophyta</taxon>
        <taxon>Tracheophyta</taxon>
        <taxon>Spermatophyta</taxon>
        <taxon>Magnoliopsida</taxon>
        <taxon>eudicotyledons</taxon>
        <taxon>Gunneridae</taxon>
        <taxon>Pentapetalae</taxon>
        <taxon>rosids</taxon>
        <taxon>fabids</taxon>
        <taxon>Fabales</taxon>
        <taxon>Fabaceae</taxon>
        <taxon>Papilionoideae</taxon>
        <taxon>50 kb inversion clade</taxon>
        <taxon>NPAAA clade</taxon>
        <taxon>indigoferoid/millettioid clade</taxon>
        <taxon>Phaseoleae</taxon>
        <taxon>Glycine</taxon>
        <taxon>Glycine subgen. Soja</taxon>
    </lineage>
</organism>
<dbReference type="Gene3D" id="1.10.10.10">
    <property type="entry name" value="Winged helix-like DNA-binding domain superfamily/Winged helix DNA-binding domain"/>
    <property type="match status" value="1"/>
</dbReference>
<reference evidence="4" key="2">
    <citation type="submission" date="2018-02" db="UniProtKB">
        <authorList>
            <consortium name="EnsemblPlants"/>
        </authorList>
    </citation>
    <scope>IDENTIFICATION</scope>
    <source>
        <strain evidence="4">Williams 82</strain>
    </source>
</reference>
<proteinExistence type="predicted"/>
<protein>
    <recommendedName>
        <fullName evidence="2">ATP-dependent DNA helicase RecQ zinc-binding domain-containing protein</fullName>
    </recommendedName>
</protein>
<keyword evidence="1" id="KW-0812">Transmembrane</keyword>
<dbReference type="STRING" id="3847.K7L978"/>
<dbReference type="AlphaFoldDB" id="K7L978"/>
<keyword evidence="1" id="KW-0472">Membrane</keyword>
<dbReference type="Gramene" id="KRH45439">
    <property type="protein sequence ID" value="KRH45439"/>
    <property type="gene ID" value="GLYMA_08G271800"/>
</dbReference>
<dbReference type="eggNOG" id="KOG0351">
    <property type="taxonomic scope" value="Eukaryota"/>
</dbReference>
<gene>
    <name evidence="3" type="ORF">GLYMA_08G271800</name>
</gene>
<dbReference type="PaxDb" id="3847-GLYMA08G36711.1"/>
<sequence length="125" mass="14809">MVLAFHLTVSFCYFFIFIFAIFFGSRCLWLSGILGSIAYNCSRWFCWVHFNHGSYCEKDVDCRRLLQLAHFGEKFNSSTCQKTCDNCLKITSFIENDVREIAKQLVWEKFLSIYFFHPSTYLISF</sequence>
<evidence type="ECO:0000313" key="3">
    <source>
        <dbReference type="EMBL" id="KRH45439.1"/>
    </source>
</evidence>
<feature type="domain" description="ATP-dependent DNA helicase RecQ zinc-binding" evidence="2">
    <location>
        <begin position="54"/>
        <end position="88"/>
    </location>
</feature>
<dbReference type="Proteomes" id="UP000008827">
    <property type="component" value="Chromosome 8"/>
</dbReference>
<dbReference type="Pfam" id="PF16124">
    <property type="entry name" value="RecQ_Zn_bind"/>
    <property type="match status" value="1"/>
</dbReference>